<dbReference type="InterPro" id="IPR032466">
    <property type="entry name" value="Metal_Hydrolase"/>
</dbReference>
<dbReference type="STRING" id="315358.SERIO_v1c02500"/>
<dbReference type="PANTHER" id="PTHR30068">
    <property type="entry name" value="URONATE ISOMERASE"/>
    <property type="match status" value="1"/>
</dbReference>
<reference evidence="8 9" key="1">
    <citation type="journal article" date="2015" name="Genome Biol. Evol.">
        <title>Found and Lost: The Fates of Horizontally Acquired Genes in Arthropod-Symbiotic Spiroplasma.</title>
        <authorList>
            <person name="Lo W.S."/>
            <person name="Gasparich G.E."/>
            <person name="Kuo C.H."/>
        </authorList>
    </citation>
    <scope>NUCLEOTIDE SEQUENCE [LARGE SCALE GENOMIC DNA]</scope>
    <source>
        <strain evidence="9">TDA-040725-5</strain>
    </source>
</reference>
<name>A0A0H3XKC3_9MOLU</name>
<reference evidence="9" key="2">
    <citation type="submission" date="2015-06" db="EMBL/GenBank/DDBJ databases">
        <title>Complete genome sequence of Spiroplasma eriocheiris TDA-040725-5 (DSM 21848).</title>
        <authorList>
            <person name="Lo W.-S."/>
            <person name="Kuo C.-H."/>
        </authorList>
    </citation>
    <scope>NUCLEOTIDE SEQUENCE [LARGE SCALE GENOMIC DNA]</scope>
    <source>
        <strain evidence="9">TDA-040725-5</strain>
    </source>
</reference>
<dbReference type="EC" id="5.3.1.12" evidence="4 7"/>
<evidence type="ECO:0000256" key="5">
    <source>
        <dbReference type="ARBA" id="ARBA00020555"/>
    </source>
</evidence>
<dbReference type="PATRIC" id="fig|743698.3.peg.252"/>
<accession>A0A0H3XKC3</accession>
<dbReference type="HAMAP" id="MF_00675">
    <property type="entry name" value="UxaC"/>
    <property type="match status" value="1"/>
</dbReference>
<organism evidence="8 9">
    <name type="scientific">Spiroplasma eriocheiris</name>
    <dbReference type="NCBI Taxonomy" id="315358"/>
    <lineage>
        <taxon>Bacteria</taxon>
        <taxon>Bacillati</taxon>
        <taxon>Mycoplasmatota</taxon>
        <taxon>Mollicutes</taxon>
        <taxon>Entomoplasmatales</taxon>
        <taxon>Spiroplasmataceae</taxon>
        <taxon>Spiroplasma</taxon>
    </lineage>
</organism>
<dbReference type="NCBIfam" id="NF002794">
    <property type="entry name" value="PRK02925.1"/>
    <property type="match status" value="1"/>
</dbReference>
<dbReference type="GO" id="GO:0019698">
    <property type="term" value="P:D-galacturonate catabolic process"/>
    <property type="evidence" value="ECO:0007669"/>
    <property type="project" value="TreeGrafter"/>
</dbReference>
<dbReference type="Gene3D" id="1.10.2020.10">
    <property type="entry name" value="uronate isomerase, domain 2, chain A"/>
    <property type="match status" value="1"/>
</dbReference>
<evidence type="ECO:0000256" key="1">
    <source>
        <dbReference type="ARBA" id="ARBA00001165"/>
    </source>
</evidence>
<dbReference type="GO" id="GO:0008880">
    <property type="term" value="F:glucuronate isomerase activity"/>
    <property type="evidence" value="ECO:0007669"/>
    <property type="project" value="UniProtKB-UniRule"/>
</dbReference>
<protein>
    <recommendedName>
        <fullName evidence="5 7">Uronate isomerase</fullName>
        <ecNumber evidence="4 7">5.3.1.12</ecNumber>
    </recommendedName>
    <alternativeName>
        <fullName evidence="7">Glucuronate isomerase</fullName>
    </alternativeName>
    <alternativeName>
        <fullName evidence="7">Uronic isomerase</fullName>
    </alternativeName>
</protein>
<proteinExistence type="inferred from homology"/>
<evidence type="ECO:0000256" key="4">
    <source>
        <dbReference type="ARBA" id="ARBA00012546"/>
    </source>
</evidence>
<dbReference type="EMBL" id="CP011856">
    <property type="protein sequence ID" value="AKM53834.1"/>
    <property type="molecule type" value="Genomic_DNA"/>
</dbReference>
<comment type="similarity">
    <text evidence="3 7">Belongs to the metallo-dependent hydrolases superfamily. Uronate isomerase family.</text>
</comment>
<evidence type="ECO:0000256" key="7">
    <source>
        <dbReference type="HAMAP-Rule" id="MF_00675"/>
    </source>
</evidence>
<dbReference type="SUPFAM" id="SSF51556">
    <property type="entry name" value="Metallo-dependent hydrolases"/>
    <property type="match status" value="1"/>
</dbReference>
<sequence length="464" mass="53254">MKEFCGEDFLLENPTAKKLYDWASKMPILDYHNHLVAKELADNIGFRNLTELWLKGDHYKWRQMRTCGIQEKYITGDADDYDKYLKWVECCEMLIGNPLTQWCQLELRIYLGITKPLILKNAKAIWDEAQTKLATMTCRTFLEKSNVYAICTTDDPIDNLEYHQELKTSWPAVKVIGNFRPDKVMKINADGFGDYIAKLSNVSGTDIKDYDSLMIALEKRINFYDQMGGKSADHGLNEFQFIPTTIAEANTIVKKRLSGQKLTEEEFFKFISALLLDLSRIYKKYDWAMLWHINCLRDNNPELFKKLGSDIGTDSTAEGFLAKPLNQMLGILKAEGNLGKLSIFSLNPNNWDAIATLAGNFQNNDDGIKGMIQLGTAWWFADTYTGNIMQIEKFAELSTLGVNIGMLTDSRAYSSFARHDYYRRILCNLVGEWVERGMCVNDDTILKRLIEGICFNNAKEYFGY</sequence>
<dbReference type="KEGG" id="seri:SERIO_v1c02500"/>
<comment type="catalytic activity">
    <reaction evidence="1 7">
        <text>D-glucuronate = D-fructuronate</text>
        <dbReference type="Rhea" id="RHEA:13049"/>
        <dbReference type="ChEBI" id="CHEBI:58720"/>
        <dbReference type="ChEBI" id="CHEBI:59863"/>
        <dbReference type="EC" id="5.3.1.12"/>
    </reaction>
</comment>
<dbReference type="PANTHER" id="PTHR30068:SF4">
    <property type="entry name" value="URONATE ISOMERASE"/>
    <property type="match status" value="1"/>
</dbReference>
<evidence type="ECO:0000313" key="8">
    <source>
        <dbReference type="EMBL" id="AKM53834.1"/>
    </source>
</evidence>
<evidence type="ECO:0000256" key="3">
    <source>
        <dbReference type="ARBA" id="ARBA00008397"/>
    </source>
</evidence>
<keyword evidence="9" id="KW-1185">Reference proteome</keyword>
<keyword evidence="6 7" id="KW-0413">Isomerase</keyword>
<dbReference type="Pfam" id="PF02614">
    <property type="entry name" value="UxaC"/>
    <property type="match status" value="1"/>
</dbReference>
<comment type="pathway">
    <text evidence="2 7">Carbohydrate metabolism; pentose and glucuronate interconversion.</text>
</comment>
<evidence type="ECO:0000256" key="6">
    <source>
        <dbReference type="ARBA" id="ARBA00023235"/>
    </source>
</evidence>
<dbReference type="Proteomes" id="UP000035661">
    <property type="component" value="Chromosome"/>
</dbReference>
<comment type="catalytic activity">
    <reaction evidence="7">
        <text>aldehydo-D-galacturonate = keto-D-tagaturonate</text>
        <dbReference type="Rhea" id="RHEA:27702"/>
        <dbReference type="ChEBI" id="CHEBI:12952"/>
        <dbReference type="ChEBI" id="CHEBI:17886"/>
    </reaction>
</comment>
<dbReference type="AlphaFoldDB" id="A0A0H3XKC3"/>
<dbReference type="Gene3D" id="3.20.20.140">
    <property type="entry name" value="Metal-dependent hydrolases"/>
    <property type="match status" value="1"/>
</dbReference>
<dbReference type="GO" id="GO:0042840">
    <property type="term" value="P:D-glucuronate catabolic process"/>
    <property type="evidence" value="ECO:0007669"/>
    <property type="project" value="TreeGrafter"/>
</dbReference>
<dbReference type="InterPro" id="IPR003766">
    <property type="entry name" value="Uronate_isomerase"/>
</dbReference>
<dbReference type="RefSeq" id="WP_047791104.1">
    <property type="nucleotide sequence ID" value="NZ_CP011856.1"/>
</dbReference>
<gene>
    <name evidence="7 8" type="primary">uxaC</name>
    <name evidence="8" type="ORF">SERIO_v1c02500</name>
</gene>
<evidence type="ECO:0000256" key="2">
    <source>
        <dbReference type="ARBA" id="ARBA00004892"/>
    </source>
</evidence>
<dbReference type="UniPathway" id="UPA00246"/>
<evidence type="ECO:0000313" key="9">
    <source>
        <dbReference type="Proteomes" id="UP000035661"/>
    </source>
</evidence>